<dbReference type="PROSITE" id="PS01183">
    <property type="entry name" value="UBIE_1"/>
    <property type="match status" value="1"/>
</dbReference>
<evidence type="ECO:0000313" key="7">
    <source>
        <dbReference type="Proteomes" id="UP000589520"/>
    </source>
</evidence>
<dbReference type="GO" id="GO:0043770">
    <property type="term" value="F:demethylmenaquinone methyltransferase activity"/>
    <property type="evidence" value="ECO:0007669"/>
    <property type="project" value="UniProtKB-UniRule"/>
</dbReference>
<gene>
    <name evidence="5" type="primary">menG</name>
    <name evidence="6" type="ORF">HDF17_001795</name>
</gene>
<dbReference type="GO" id="GO:0032259">
    <property type="term" value="P:methylation"/>
    <property type="evidence" value="ECO:0007669"/>
    <property type="project" value="UniProtKB-KW"/>
</dbReference>
<dbReference type="PANTHER" id="PTHR43591:SF24">
    <property type="entry name" value="2-METHOXY-6-POLYPRENYL-1,4-BENZOQUINOL METHYLASE, MITOCHONDRIAL"/>
    <property type="match status" value="1"/>
</dbReference>
<dbReference type="AlphaFoldDB" id="A0A7Y9PGJ3"/>
<dbReference type="EMBL" id="JACCCW010000001">
    <property type="protein sequence ID" value="NYF79508.1"/>
    <property type="molecule type" value="Genomic_DNA"/>
</dbReference>
<comment type="caution">
    <text evidence="6">The sequence shown here is derived from an EMBL/GenBank/DDBJ whole genome shotgun (WGS) entry which is preliminary data.</text>
</comment>
<dbReference type="PANTHER" id="PTHR43591">
    <property type="entry name" value="METHYLTRANSFERASE"/>
    <property type="match status" value="1"/>
</dbReference>
<sequence>MISGREHEVTTGARPVGARDEATAASAVQQMFDTIAPRYDVLNHVLSAGVDRWWWCRTARAFRPILQRTQSAVLDLCCGTGDMSLALLKHRPAGSDVAPILAVDFSHNMLMRGAAKFASRNIIPIEADALHLPIAPGSLDLVTSAFGFRNLANYEEGLAELFRVLRPGGQIGILDCNQPDGLVGVLYSLYFKQVLPKLGGLISGDSSAYSYLPASVERFPRPPRMLQLIREAGFTDASWTSYTFGVAGLYRATKP</sequence>
<protein>
    <recommendedName>
        <fullName evidence="5">Demethylmenaquinone methyltransferase</fullName>
        <ecNumber evidence="5">2.1.1.163</ecNumber>
    </recommendedName>
</protein>
<comment type="caution">
    <text evidence="5">Lacks conserved residue(s) required for the propagation of feature annotation.</text>
</comment>
<evidence type="ECO:0000256" key="1">
    <source>
        <dbReference type="ARBA" id="ARBA00022428"/>
    </source>
</evidence>
<feature type="binding site" evidence="5">
    <location>
        <begin position="128"/>
        <end position="129"/>
    </location>
    <ligand>
        <name>S-adenosyl-L-methionine</name>
        <dbReference type="ChEBI" id="CHEBI:59789"/>
    </ligand>
</feature>
<evidence type="ECO:0000313" key="6">
    <source>
        <dbReference type="EMBL" id="NYF79508.1"/>
    </source>
</evidence>
<evidence type="ECO:0000256" key="4">
    <source>
        <dbReference type="ARBA" id="ARBA00022691"/>
    </source>
</evidence>
<dbReference type="GO" id="GO:0009234">
    <property type="term" value="P:menaquinone biosynthetic process"/>
    <property type="evidence" value="ECO:0007669"/>
    <property type="project" value="UniProtKB-UniRule"/>
</dbReference>
<dbReference type="InterPro" id="IPR023576">
    <property type="entry name" value="UbiE/COQ5_MeTrFase_CS"/>
</dbReference>
<organism evidence="6 7">
    <name type="scientific">Granulicella arctica</name>
    <dbReference type="NCBI Taxonomy" id="940613"/>
    <lineage>
        <taxon>Bacteria</taxon>
        <taxon>Pseudomonadati</taxon>
        <taxon>Acidobacteriota</taxon>
        <taxon>Terriglobia</taxon>
        <taxon>Terriglobales</taxon>
        <taxon>Acidobacteriaceae</taxon>
        <taxon>Granulicella</taxon>
    </lineage>
</organism>
<dbReference type="InterPro" id="IPR004033">
    <property type="entry name" value="UbiE/COQ5_MeTrFase"/>
</dbReference>
<dbReference type="HAMAP" id="MF_01813">
    <property type="entry name" value="MenG_UbiE_methyltr"/>
    <property type="match status" value="1"/>
</dbReference>
<dbReference type="Gene3D" id="3.40.50.150">
    <property type="entry name" value="Vaccinia Virus protein VP39"/>
    <property type="match status" value="1"/>
</dbReference>
<keyword evidence="1 5" id="KW-0474">Menaquinone biosynthesis</keyword>
<reference evidence="6 7" key="1">
    <citation type="submission" date="2020-07" db="EMBL/GenBank/DDBJ databases">
        <title>Genomic Encyclopedia of Type Strains, Phase IV (KMG-V): Genome sequencing to study the core and pangenomes of soil and plant-associated prokaryotes.</title>
        <authorList>
            <person name="Whitman W."/>
        </authorList>
    </citation>
    <scope>NUCLEOTIDE SEQUENCE [LARGE SCALE GENOMIC DNA]</scope>
    <source>
        <strain evidence="6 7">X4EP2</strain>
    </source>
</reference>
<accession>A0A7Y9PGJ3</accession>
<evidence type="ECO:0000256" key="5">
    <source>
        <dbReference type="HAMAP-Rule" id="MF_01813"/>
    </source>
</evidence>
<proteinExistence type="inferred from homology"/>
<dbReference type="Proteomes" id="UP000589520">
    <property type="component" value="Unassembled WGS sequence"/>
</dbReference>
<dbReference type="Pfam" id="PF01209">
    <property type="entry name" value="Ubie_methyltran"/>
    <property type="match status" value="1"/>
</dbReference>
<comment type="pathway">
    <text evidence="5">Quinol/quinone metabolism; menaquinone biosynthesis; menaquinol from 1,4-dihydroxy-2-naphthoate: step 2/2.</text>
</comment>
<keyword evidence="3 5" id="KW-0808">Transferase</keyword>
<evidence type="ECO:0000256" key="2">
    <source>
        <dbReference type="ARBA" id="ARBA00022603"/>
    </source>
</evidence>
<name>A0A7Y9PGJ3_9BACT</name>
<dbReference type="EC" id="2.1.1.163" evidence="5"/>
<dbReference type="NCBIfam" id="TIGR01934">
    <property type="entry name" value="MenG_MenH_UbiE"/>
    <property type="match status" value="1"/>
</dbReference>
<feature type="binding site" evidence="5">
    <location>
        <position position="80"/>
    </location>
    <ligand>
        <name>S-adenosyl-L-methionine</name>
        <dbReference type="ChEBI" id="CHEBI:59789"/>
    </ligand>
</feature>
<keyword evidence="2 5" id="KW-0489">Methyltransferase</keyword>
<keyword evidence="7" id="KW-1185">Reference proteome</keyword>
<dbReference type="CDD" id="cd02440">
    <property type="entry name" value="AdoMet_MTases"/>
    <property type="match status" value="1"/>
</dbReference>
<dbReference type="SUPFAM" id="SSF53335">
    <property type="entry name" value="S-adenosyl-L-methionine-dependent methyltransferases"/>
    <property type="match status" value="1"/>
</dbReference>
<keyword evidence="4 5" id="KW-0949">S-adenosyl-L-methionine</keyword>
<feature type="binding site" evidence="5">
    <location>
        <position position="104"/>
    </location>
    <ligand>
        <name>S-adenosyl-L-methionine</name>
        <dbReference type="ChEBI" id="CHEBI:59789"/>
    </ligand>
</feature>
<evidence type="ECO:0000256" key="3">
    <source>
        <dbReference type="ARBA" id="ARBA00022679"/>
    </source>
</evidence>
<dbReference type="UniPathway" id="UPA00079">
    <property type="reaction ID" value="UER00169"/>
</dbReference>
<comment type="catalytic activity">
    <reaction evidence="5">
        <text>a 2-demethylmenaquinol + S-adenosyl-L-methionine = a menaquinol + S-adenosyl-L-homocysteine + H(+)</text>
        <dbReference type="Rhea" id="RHEA:42640"/>
        <dbReference type="Rhea" id="RHEA-COMP:9539"/>
        <dbReference type="Rhea" id="RHEA-COMP:9563"/>
        <dbReference type="ChEBI" id="CHEBI:15378"/>
        <dbReference type="ChEBI" id="CHEBI:18151"/>
        <dbReference type="ChEBI" id="CHEBI:55437"/>
        <dbReference type="ChEBI" id="CHEBI:57856"/>
        <dbReference type="ChEBI" id="CHEBI:59789"/>
        <dbReference type="EC" id="2.1.1.163"/>
    </reaction>
</comment>
<dbReference type="PROSITE" id="PS51608">
    <property type="entry name" value="SAM_MT_UBIE"/>
    <property type="match status" value="1"/>
</dbReference>
<dbReference type="InterPro" id="IPR029063">
    <property type="entry name" value="SAM-dependent_MTases_sf"/>
</dbReference>
<comment type="similarity">
    <text evidence="5">Belongs to the class I-like SAM-binding methyltransferase superfamily. MenG/UbiE family.</text>
</comment>
<comment type="function">
    <text evidence="5">Methyltransferase required for the conversion of demethylmenaquinol (DMKH2) to menaquinol (MKH2).</text>
</comment>